<dbReference type="PROSITE" id="PS00118">
    <property type="entry name" value="PA2_HIS"/>
    <property type="match status" value="1"/>
</dbReference>
<dbReference type="GO" id="GO:0005576">
    <property type="term" value="C:extracellular region"/>
    <property type="evidence" value="ECO:0007669"/>
    <property type="project" value="UniProtKB-SubCell"/>
</dbReference>
<comment type="subcellular location">
    <subcellularLocation>
        <location evidence="1">Secreted</location>
    </subcellularLocation>
</comment>
<keyword evidence="4" id="KW-1185">Reference proteome</keyword>
<reference evidence="5" key="1">
    <citation type="submission" date="2022-11" db="UniProtKB">
        <authorList>
            <consortium name="WormBaseParasite"/>
        </authorList>
    </citation>
    <scope>IDENTIFICATION</scope>
</reference>
<dbReference type="AlphaFoldDB" id="A0A915D7R6"/>
<name>A0A915D7R6_9BILA</name>
<evidence type="ECO:0000313" key="5">
    <source>
        <dbReference type="WBParaSite" id="jg1690"/>
    </source>
</evidence>
<keyword evidence="2" id="KW-0964">Secreted</keyword>
<dbReference type="InterPro" id="IPR033113">
    <property type="entry name" value="PLA2_histidine"/>
</dbReference>
<dbReference type="SUPFAM" id="SSF48619">
    <property type="entry name" value="Phospholipase A2, PLA2"/>
    <property type="match status" value="1"/>
</dbReference>
<protein>
    <submittedName>
        <fullName evidence="5">Uncharacterized protein</fullName>
    </submittedName>
</protein>
<dbReference type="WBParaSite" id="jg1690">
    <property type="protein sequence ID" value="jg1690"/>
    <property type="gene ID" value="jg1690"/>
</dbReference>
<evidence type="ECO:0000256" key="1">
    <source>
        <dbReference type="ARBA" id="ARBA00004613"/>
    </source>
</evidence>
<dbReference type="Proteomes" id="UP000887574">
    <property type="component" value="Unplaced"/>
</dbReference>
<accession>A0A915D7R6</accession>
<dbReference type="GO" id="GO:0004623">
    <property type="term" value="F:phospholipase A2 activity"/>
    <property type="evidence" value="ECO:0007669"/>
    <property type="project" value="InterPro"/>
</dbReference>
<evidence type="ECO:0000256" key="2">
    <source>
        <dbReference type="ARBA" id="ARBA00022525"/>
    </source>
</evidence>
<evidence type="ECO:0000256" key="3">
    <source>
        <dbReference type="SAM" id="SignalP"/>
    </source>
</evidence>
<organism evidence="4 5">
    <name type="scientific">Ditylenchus dipsaci</name>
    <dbReference type="NCBI Taxonomy" id="166011"/>
    <lineage>
        <taxon>Eukaryota</taxon>
        <taxon>Metazoa</taxon>
        <taxon>Ecdysozoa</taxon>
        <taxon>Nematoda</taxon>
        <taxon>Chromadorea</taxon>
        <taxon>Rhabditida</taxon>
        <taxon>Tylenchina</taxon>
        <taxon>Tylenchomorpha</taxon>
        <taxon>Sphaerularioidea</taxon>
        <taxon>Anguinidae</taxon>
        <taxon>Anguininae</taxon>
        <taxon>Ditylenchus</taxon>
    </lineage>
</organism>
<evidence type="ECO:0000313" key="4">
    <source>
        <dbReference type="Proteomes" id="UP000887574"/>
    </source>
</evidence>
<dbReference type="GO" id="GO:0050482">
    <property type="term" value="P:arachidonate secretion"/>
    <property type="evidence" value="ECO:0007669"/>
    <property type="project" value="InterPro"/>
</dbReference>
<dbReference type="InterPro" id="IPR036444">
    <property type="entry name" value="PLipase_A2_dom_sf"/>
</dbReference>
<sequence>MFAQVLFIVYTLFRLVNHLCFAQLQQPEEIIQIKDWYCGNDAITTAISYMVSGICPRHRLNRCCMAHDHCYERWRYSLTALYQCDDHFAYCIYAAYCAENPFCANWLFETHVKPIQLFGDDYKRNMDEFIKHT</sequence>
<feature type="chain" id="PRO_5038023865" evidence="3">
    <location>
        <begin position="23"/>
        <end position="133"/>
    </location>
</feature>
<dbReference type="GO" id="GO:0006644">
    <property type="term" value="P:phospholipid metabolic process"/>
    <property type="evidence" value="ECO:0007669"/>
    <property type="project" value="InterPro"/>
</dbReference>
<keyword evidence="3" id="KW-0732">Signal</keyword>
<proteinExistence type="predicted"/>
<feature type="signal peptide" evidence="3">
    <location>
        <begin position="1"/>
        <end position="22"/>
    </location>
</feature>